<dbReference type="Proteomes" id="UP001303046">
    <property type="component" value="Unassembled WGS sequence"/>
</dbReference>
<organism evidence="1 2">
    <name type="scientific">Necator americanus</name>
    <name type="common">Human hookworm</name>
    <dbReference type="NCBI Taxonomy" id="51031"/>
    <lineage>
        <taxon>Eukaryota</taxon>
        <taxon>Metazoa</taxon>
        <taxon>Ecdysozoa</taxon>
        <taxon>Nematoda</taxon>
        <taxon>Chromadorea</taxon>
        <taxon>Rhabditida</taxon>
        <taxon>Rhabditina</taxon>
        <taxon>Rhabditomorpha</taxon>
        <taxon>Strongyloidea</taxon>
        <taxon>Ancylostomatidae</taxon>
        <taxon>Bunostominae</taxon>
        <taxon>Necator</taxon>
    </lineage>
</organism>
<name>A0ABR1C188_NECAM</name>
<evidence type="ECO:0008006" key="3">
    <source>
        <dbReference type="Google" id="ProtNLM"/>
    </source>
</evidence>
<evidence type="ECO:0000313" key="1">
    <source>
        <dbReference type="EMBL" id="KAK6732317.1"/>
    </source>
</evidence>
<dbReference type="EMBL" id="JAVFWL010000002">
    <property type="protein sequence ID" value="KAK6732317.1"/>
    <property type="molecule type" value="Genomic_DNA"/>
</dbReference>
<proteinExistence type="predicted"/>
<gene>
    <name evidence="1" type="primary">Necator_chrII.g4394</name>
    <name evidence="1" type="ORF">RB195_016602</name>
</gene>
<protein>
    <recommendedName>
        <fullName evidence="3">Secreted protein</fullName>
    </recommendedName>
</protein>
<keyword evidence="2" id="KW-1185">Reference proteome</keyword>
<comment type="caution">
    <text evidence="1">The sequence shown here is derived from an EMBL/GenBank/DDBJ whole genome shotgun (WGS) entry which is preliminary data.</text>
</comment>
<sequence length="76" mass="8855">MEGMCFPFLYSKSYWREYLCVLCVSGGCRSDSRLYELRHATLRTSSLVLRTLVRRRSVPSCLLKRCTATNAVRLHH</sequence>
<reference evidence="1 2" key="1">
    <citation type="submission" date="2023-08" db="EMBL/GenBank/DDBJ databases">
        <title>A Necator americanus chromosomal reference genome.</title>
        <authorList>
            <person name="Ilik V."/>
            <person name="Petrzelkova K.J."/>
            <person name="Pardy F."/>
            <person name="Fuh T."/>
            <person name="Niatou-Singa F.S."/>
            <person name="Gouil Q."/>
            <person name="Baker L."/>
            <person name="Ritchie M.E."/>
            <person name="Jex A.R."/>
            <person name="Gazzola D."/>
            <person name="Li H."/>
            <person name="Toshio Fujiwara R."/>
            <person name="Zhan B."/>
            <person name="Aroian R.V."/>
            <person name="Pafco B."/>
            <person name="Schwarz E.M."/>
        </authorList>
    </citation>
    <scope>NUCLEOTIDE SEQUENCE [LARGE SCALE GENOMIC DNA]</scope>
    <source>
        <strain evidence="1 2">Aroian</strain>
        <tissue evidence="1">Whole animal</tissue>
    </source>
</reference>
<accession>A0ABR1C188</accession>
<evidence type="ECO:0000313" key="2">
    <source>
        <dbReference type="Proteomes" id="UP001303046"/>
    </source>
</evidence>